<gene>
    <name evidence="8" type="ORF">PXC00_03945</name>
</gene>
<dbReference type="Proteomes" id="UP001300604">
    <property type="component" value="Chromosome"/>
</dbReference>
<feature type="domain" description="DNA methylase adenine-specific" evidence="7">
    <location>
        <begin position="62"/>
        <end position="368"/>
    </location>
</feature>
<dbReference type="InterPro" id="IPR051537">
    <property type="entry name" value="DNA_Adenine_Mtase"/>
</dbReference>
<dbReference type="GO" id="GO:0003677">
    <property type="term" value="F:DNA binding"/>
    <property type="evidence" value="ECO:0007669"/>
    <property type="project" value="InterPro"/>
</dbReference>
<protein>
    <recommendedName>
        <fullName evidence="1">site-specific DNA-methyltransferase (adenine-specific)</fullName>
        <ecNumber evidence="1">2.1.1.72</ecNumber>
    </recommendedName>
</protein>
<dbReference type="SUPFAM" id="SSF53335">
    <property type="entry name" value="S-adenosyl-L-methionine-dependent methyltransferases"/>
    <property type="match status" value="1"/>
</dbReference>
<evidence type="ECO:0000256" key="5">
    <source>
        <dbReference type="ARBA" id="ARBA00022747"/>
    </source>
</evidence>
<evidence type="ECO:0000256" key="6">
    <source>
        <dbReference type="ARBA" id="ARBA00047942"/>
    </source>
</evidence>
<reference evidence="9" key="2">
    <citation type="submission" date="2024-06" db="EMBL/GenBank/DDBJ databases">
        <title>Caproicibacterium argilliputei sp. nov, a novel caproic acid producing anaerobic bacterium isolated from pit mud.</title>
        <authorList>
            <person name="Zeng C."/>
        </authorList>
    </citation>
    <scope>NUCLEOTIDE SEQUENCE [LARGE SCALE GENOMIC DNA]</scope>
    <source>
        <strain evidence="9">ZCY20-5</strain>
    </source>
</reference>
<dbReference type="InterPro" id="IPR002052">
    <property type="entry name" value="DNA_methylase_N6_adenine_CS"/>
</dbReference>
<dbReference type="PRINTS" id="PR00507">
    <property type="entry name" value="N12N6MTFRASE"/>
</dbReference>
<dbReference type="Gene3D" id="3.40.50.150">
    <property type="entry name" value="Vaccinia Virus protein VP39"/>
    <property type="match status" value="1"/>
</dbReference>
<evidence type="ECO:0000256" key="3">
    <source>
        <dbReference type="ARBA" id="ARBA00022679"/>
    </source>
</evidence>
<comment type="catalytic activity">
    <reaction evidence="6">
        <text>a 2'-deoxyadenosine in DNA + S-adenosyl-L-methionine = an N(6)-methyl-2'-deoxyadenosine in DNA + S-adenosyl-L-homocysteine + H(+)</text>
        <dbReference type="Rhea" id="RHEA:15197"/>
        <dbReference type="Rhea" id="RHEA-COMP:12418"/>
        <dbReference type="Rhea" id="RHEA-COMP:12419"/>
        <dbReference type="ChEBI" id="CHEBI:15378"/>
        <dbReference type="ChEBI" id="CHEBI:57856"/>
        <dbReference type="ChEBI" id="CHEBI:59789"/>
        <dbReference type="ChEBI" id="CHEBI:90615"/>
        <dbReference type="ChEBI" id="CHEBI:90616"/>
        <dbReference type="EC" id="2.1.1.72"/>
    </reaction>
</comment>
<evidence type="ECO:0000259" key="7">
    <source>
        <dbReference type="Pfam" id="PF02384"/>
    </source>
</evidence>
<keyword evidence="2 8" id="KW-0489">Methyltransferase</keyword>
<dbReference type="GO" id="GO:0009307">
    <property type="term" value="P:DNA restriction-modification system"/>
    <property type="evidence" value="ECO:0007669"/>
    <property type="project" value="UniProtKB-KW"/>
</dbReference>
<keyword evidence="9" id="KW-1185">Reference proteome</keyword>
<dbReference type="RefSeq" id="WP_275846810.1">
    <property type="nucleotide sequence ID" value="NZ_CP135996.1"/>
</dbReference>
<accession>A0AA97DCN1</accession>
<evidence type="ECO:0000313" key="9">
    <source>
        <dbReference type="Proteomes" id="UP001300604"/>
    </source>
</evidence>
<keyword evidence="3" id="KW-0808">Transferase</keyword>
<keyword evidence="4" id="KW-0949">S-adenosyl-L-methionine</keyword>
<proteinExistence type="predicted"/>
<organism evidence="8 9">
    <name type="scientific">Caproicibacterium argilliputei</name>
    <dbReference type="NCBI Taxonomy" id="3030016"/>
    <lineage>
        <taxon>Bacteria</taxon>
        <taxon>Bacillati</taxon>
        <taxon>Bacillota</taxon>
        <taxon>Clostridia</taxon>
        <taxon>Eubacteriales</taxon>
        <taxon>Oscillospiraceae</taxon>
        <taxon>Caproicibacterium</taxon>
    </lineage>
</organism>
<dbReference type="KEGG" id="carl:PXC00_03945"/>
<dbReference type="InterPro" id="IPR029063">
    <property type="entry name" value="SAM-dependent_MTases_sf"/>
</dbReference>
<dbReference type="EMBL" id="CP135996">
    <property type="protein sequence ID" value="WOC33040.1"/>
    <property type="molecule type" value="Genomic_DNA"/>
</dbReference>
<dbReference type="GO" id="GO:0032259">
    <property type="term" value="P:methylation"/>
    <property type="evidence" value="ECO:0007669"/>
    <property type="project" value="UniProtKB-KW"/>
</dbReference>
<dbReference type="PROSITE" id="PS00092">
    <property type="entry name" value="N6_MTASE"/>
    <property type="match status" value="1"/>
</dbReference>
<dbReference type="GO" id="GO:0008170">
    <property type="term" value="F:N-methyltransferase activity"/>
    <property type="evidence" value="ECO:0007669"/>
    <property type="project" value="InterPro"/>
</dbReference>
<dbReference type="Pfam" id="PF02384">
    <property type="entry name" value="N6_Mtase"/>
    <property type="match status" value="1"/>
</dbReference>
<dbReference type="PANTHER" id="PTHR42933">
    <property type="entry name" value="SLR6095 PROTEIN"/>
    <property type="match status" value="1"/>
</dbReference>
<name>A0AA97DCN1_9FIRM</name>
<dbReference type="PANTHER" id="PTHR42933:SF1">
    <property type="entry name" value="SITE-SPECIFIC DNA-METHYLTRANSFERASE (ADENINE-SPECIFIC)"/>
    <property type="match status" value="1"/>
</dbReference>
<dbReference type="EC" id="2.1.1.72" evidence="1"/>
<dbReference type="AlphaFoldDB" id="A0AA97DCN1"/>
<evidence type="ECO:0000256" key="1">
    <source>
        <dbReference type="ARBA" id="ARBA00011900"/>
    </source>
</evidence>
<evidence type="ECO:0000256" key="4">
    <source>
        <dbReference type="ARBA" id="ARBA00022691"/>
    </source>
</evidence>
<sequence length="502" mass="56596">MELSELTQSVCSLLDCETESIVDSVKNVIFSDRKNDILSKYFDLIGGNLQTDELQKIFQYYYADRKEKCQDFTPKSIANLLASEVVTGAKSIYDMCAGSGALTIQAWVQNKGAIFYCEELDDNVIPVLLFNLALRNISGYVIHRDVLTLKEKAIYRLTAGDRFSRIERILEAPEISADAIVSNPPYNIPWSAPEPLFADKRFKKCTIPPASNANYAFVLTALDRLSENGRCALVLPCGALTSAGSDKEIRRYLCDNRLLEKVIALPGHMFEATDIPTCIMVFSHDNKCISLFDCRKKVEQEDREQNGQSGGASHTGRTYHKTINVLPAALIEALCSSAEDIPEFSRVVTIDEISDQGYVLAPSRYIQIDSAGKGHRPYGDIIDDINRVSRERSVLKITANETLAKQLGLFEIAELENNVPGLNATFKMFDKKYDNRHFIQLSKNKNELKIENQDKELFLSLFSIFLPMWKQHVMFLNQEENRLLAELRDAMLPDLMSGKIQV</sequence>
<dbReference type="GO" id="GO:0009007">
    <property type="term" value="F:site-specific DNA-methyltransferase (adenine-specific) activity"/>
    <property type="evidence" value="ECO:0007669"/>
    <property type="project" value="UniProtKB-EC"/>
</dbReference>
<dbReference type="InterPro" id="IPR003356">
    <property type="entry name" value="DNA_methylase_A-5"/>
</dbReference>
<keyword evidence="5" id="KW-0680">Restriction system</keyword>
<evidence type="ECO:0000256" key="2">
    <source>
        <dbReference type="ARBA" id="ARBA00022603"/>
    </source>
</evidence>
<reference evidence="8 9" key="1">
    <citation type="submission" date="2024-06" db="EMBL/GenBank/DDBJ databases">
        <title>Caproicibacterium argilliputei sp. nov, a novel caproic acid producing anaerobic bacterium isolated from pit mud.</title>
        <authorList>
            <person name="Xia S."/>
        </authorList>
    </citation>
    <scope>NUCLEOTIDE SEQUENCE [LARGE SCALE GENOMIC DNA]</scope>
    <source>
        <strain evidence="8 9">ZCY20-5</strain>
    </source>
</reference>
<reference evidence="9" key="3">
    <citation type="submission" date="2024-06" db="EMBL/GenBank/DDBJ databases">
        <authorList>
            <person name="Zeng C."/>
        </authorList>
    </citation>
    <scope>NUCLEOTIDE SEQUENCE [LARGE SCALE GENOMIC DNA]</scope>
    <source>
        <strain evidence="9">ZCY20-5</strain>
    </source>
</reference>
<evidence type="ECO:0000313" key="8">
    <source>
        <dbReference type="EMBL" id="WOC33040.1"/>
    </source>
</evidence>